<name>A0A915L385_ROMCU</name>
<proteinExistence type="predicted"/>
<feature type="compositionally biased region" description="Polar residues" evidence="1">
    <location>
        <begin position="64"/>
        <end position="85"/>
    </location>
</feature>
<feature type="compositionally biased region" description="Basic and acidic residues" evidence="1">
    <location>
        <begin position="161"/>
        <end position="170"/>
    </location>
</feature>
<feature type="compositionally biased region" description="Polar residues" evidence="1">
    <location>
        <begin position="214"/>
        <end position="226"/>
    </location>
</feature>
<accession>A0A915L385</accession>
<feature type="compositionally biased region" description="Polar residues" evidence="1">
    <location>
        <begin position="149"/>
        <end position="160"/>
    </location>
</feature>
<dbReference type="WBParaSite" id="nRc.2.0.1.t44224-RA">
    <property type="protein sequence ID" value="nRc.2.0.1.t44224-RA"/>
    <property type="gene ID" value="nRc.2.0.1.g44224"/>
</dbReference>
<feature type="region of interest" description="Disordered" evidence="1">
    <location>
        <begin position="1"/>
        <end position="39"/>
    </location>
</feature>
<evidence type="ECO:0000313" key="2">
    <source>
        <dbReference type="Proteomes" id="UP000887565"/>
    </source>
</evidence>
<feature type="region of interest" description="Disordered" evidence="1">
    <location>
        <begin position="133"/>
        <end position="226"/>
    </location>
</feature>
<dbReference type="Proteomes" id="UP000887565">
    <property type="component" value="Unplaced"/>
</dbReference>
<evidence type="ECO:0000313" key="3">
    <source>
        <dbReference type="WBParaSite" id="nRc.2.0.1.t44224-RA"/>
    </source>
</evidence>
<keyword evidence="2" id="KW-1185">Reference proteome</keyword>
<feature type="region of interest" description="Disordered" evidence="1">
    <location>
        <begin position="64"/>
        <end position="86"/>
    </location>
</feature>
<feature type="compositionally biased region" description="Low complexity" evidence="1">
    <location>
        <begin position="10"/>
        <end position="22"/>
    </location>
</feature>
<sequence length="258" mass="28543">METSDRTKTHSSSTTLLSNTALQECRGKGVRKSYPGKTSSTDIFLMNARRSIWWDSTEKGGKTIFSNTNTGQERTSLVEPSTPGSSVYMEGNEAVPTENIEERAYQSIAHLSSVTNKASRFLSIDLPLTDIPERESESEKVEEPGLASVKNTLSGTPTKTRSVDSCETIKSKSQKSQNFRQQTTVMETTFSAGDPSTSKSSQFHLSSDNKDLKNASQNLDDTTNEQQMNLFQSLRKTLDKLKRTYEIPDSESLSVSPT</sequence>
<reference evidence="3" key="1">
    <citation type="submission" date="2022-11" db="UniProtKB">
        <authorList>
            <consortium name="WormBaseParasite"/>
        </authorList>
    </citation>
    <scope>IDENTIFICATION</scope>
</reference>
<evidence type="ECO:0000256" key="1">
    <source>
        <dbReference type="SAM" id="MobiDB-lite"/>
    </source>
</evidence>
<protein>
    <submittedName>
        <fullName evidence="3">Uncharacterized protein</fullName>
    </submittedName>
</protein>
<organism evidence="2 3">
    <name type="scientific">Romanomermis culicivorax</name>
    <name type="common">Nematode worm</name>
    <dbReference type="NCBI Taxonomy" id="13658"/>
    <lineage>
        <taxon>Eukaryota</taxon>
        <taxon>Metazoa</taxon>
        <taxon>Ecdysozoa</taxon>
        <taxon>Nematoda</taxon>
        <taxon>Enoplea</taxon>
        <taxon>Dorylaimia</taxon>
        <taxon>Mermithida</taxon>
        <taxon>Mermithoidea</taxon>
        <taxon>Mermithidae</taxon>
        <taxon>Romanomermis</taxon>
    </lineage>
</organism>
<feature type="compositionally biased region" description="Polar residues" evidence="1">
    <location>
        <begin position="174"/>
        <end position="206"/>
    </location>
</feature>
<dbReference type="AlphaFoldDB" id="A0A915L385"/>
<feature type="compositionally biased region" description="Basic and acidic residues" evidence="1">
    <location>
        <begin position="133"/>
        <end position="143"/>
    </location>
</feature>